<gene>
    <name evidence="1" type="primary">ORF91731</name>
</gene>
<evidence type="ECO:0000313" key="1">
    <source>
        <dbReference type="EMBL" id="CEK74590.1"/>
    </source>
</evidence>
<protein>
    <submittedName>
        <fullName evidence="1">Uncharacterized protein</fullName>
    </submittedName>
</protein>
<reference evidence="1" key="1">
    <citation type="submission" date="2014-12" db="EMBL/GenBank/DDBJ databases">
        <title>Insight into the proteome of Arion vulgaris.</title>
        <authorList>
            <person name="Aradska J."/>
            <person name="Bulat T."/>
            <person name="Smidak R."/>
            <person name="Sarate P."/>
            <person name="Gangsoo J."/>
            <person name="Sialana F."/>
            <person name="Bilban M."/>
            <person name="Lubec G."/>
        </authorList>
    </citation>
    <scope>NUCLEOTIDE SEQUENCE</scope>
    <source>
        <tissue evidence="1">Skin</tissue>
    </source>
</reference>
<name>A0A0B7A3P8_9EUPU</name>
<accession>A0A0B7A3P8</accession>
<feature type="non-terminal residue" evidence="1">
    <location>
        <position position="59"/>
    </location>
</feature>
<organism evidence="1">
    <name type="scientific">Arion vulgaris</name>
    <dbReference type="NCBI Taxonomy" id="1028688"/>
    <lineage>
        <taxon>Eukaryota</taxon>
        <taxon>Metazoa</taxon>
        <taxon>Spiralia</taxon>
        <taxon>Lophotrochozoa</taxon>
        <taxon>Mollusca</taxon>
        <taxon>Gastropoda</taxon>
        <taxon>Heterobranchia</taxon>
        <taxon>Euthyneura</taxon>
        <taxon>Panpulmonata</taxon>
        <taxon>Eupulmonata</taxon>
        <taxon>Stylommatophora</taxon>
        <taxon>Helicina</taxon>
        <taxon>Arionoidea</taxon>
        <taxon>Arionidae</taxon>
        <taxon>Arion</taxon>
    </lineage>
</organism>
<dbReference type="AlphaFoldDB" id="A0A0B7A3P8"/>
<sequence>MFAHRDFCKEPFISSKDVQKEKQNLEAEKKKKEPEVDHISRCCACHLVSGEDQLNKERS</sequence>
<dbReference type="EMBL" id="HACG01027725">
    <property type="protein sequence ID" value="CEK74590.1"/>
    <property type="molecule type" value="Transcribed_RNA"/>
</dbReference>
<proteinExistence type="predicted"/>